<dbReference type="InterPro" id="IPR002022">
    <property type="entry name" value="Pec_lyase"/>
</dbReference>
<dbReference type="InterPro" id="IPR007524">
    <property type="entry name" value="Pec_lyase_N"/>
</dbReference>
<dbReference type="InterPro" id="IPR011050">
    <property type="entry name" value="Pectin_lyase_fold/virulence"/>
</dbReference>
<comment type="cofactor">
    <cofactor evidence="10">
        <name>Ca(2+)</name>
        <dbReference type="ChEBI" id="CHEBI:29108"/>
    </cofactor>
    <text evidence="10">Binds 1 Ca(2+) ion. Required for its activity.</text>
</comment>
<dbReference type="Gene3D" id="2.160.20.10">
    <property type="entry name" value="Single-stranded right-handed beta-helix, Pectin lyase-like"/>
    <property type="match status" value="1"/>
</dbReference>
<dbReference type="InterPro" id="IPR045032">
    <property type="entry name" value="PEL"/>
</dbReference>
<evidence type="ECO:0000259" key="11">
    <source>
        <dbReference type="SMART" id="SM00656"/>
    </source>
</evidence>
<evidence type="ECO:0000313" key="12">
    <source>
        <dbReference type="EMBL" id="KAK9707285.1"/>
    </source>
</evidence>
<dbReference type="PANTHER" id="PTHR31683:SF69">
    <property type="entry name" value="PECTATE LYASE 7-RELATED"/>
    <property type="match status" value="1"/>
</dbReference>
<sequence length="437" mass="49094">MEKRGTFLLLCFLSYVTSLLAQNNSWELDTYWQKRAEEAEVRNKAAYHPHPLNVTNHLNFRARMLLENGRMNSTRRVLAKKYRRGCLYTNPIDECWRCRPNWANNRKRLAKCALGFGTGTTGGILGERYVVTDSSDSDMANPKPGTLRYAVTRDGPLWIIFAAHMTIRLSQELIITSHKTIDGRGANVVIEGGAGFTLQFVENVIVHGLKFRNIVPGSGGIIRDSETHLGFRTMSDGDAISIFGSHHIWIDHCSFSSCADGLIDAIQGSTAITISNCHMTNHDKAFLFGARDTDFMDRKMQITIAYTHFGKGMVQRMPRCRWGFFHVVNNDYTHWEMYAIGGSQNPTIISEGNRFIAPPHNAFAKEVTHRMNPNSPWDSGTWTSKDDILLNGATFQQSGSLQTTQFADKMIKSISGRFAGRMTRFAGPLKCVPNLPC</sequence>
<evidence type="ECO:0000256" key="9">
    <source>
        <dbReference type="ARBA" id="ARBA00023239"/>
    </source>
</evidence>
<dbReference type="PRINTS" id="PR00807">
    <property type="entry name" value="AMBALLERGEN"/>
</dbReference>
<comment type="similarity">
    <text evidence="3 10">Belongs to the polysaccharide lyase 1 family.</text>
</comment>
<dbReference type="Pfam" id="PF00544">
    <property type="entry name" value="Pectate_lyase_4"/>
    <property type="match status" value="1"/>
</dbReference>
<keyword evidence="7 10" id="KW-0106">Calcium</keyword>
<dbReference type="Pfam" id="PF04431">
    <property type="entry name" value="Pec_lyase_N"/>
    <property type="match status" value="1"/>
</dbReference>
<evidence type="ECO:0000256" key="10">
    <source>
        <dbReference type="RuleBase" id="RU361123"/>
    </source>
</evidence>
<keyword evidence="9 10" id="KW-0456">Lyase</keyword>
<comment type="caution">
    <text evidence="12">The sequence shown here is derived from an EMBL/GenBank/DDBJ whole genome shotgun (WGS) entry which is preliminary data.</text>
</comment>
<dbReference type="PANTHER" id="PTHR31683">
    <property type="entry name" value="PECTATE LYASE 18-RELATED"/>
    <property type="match status" value="1"/>
</dbReference>
<evidence type="ECO:0000256" key="4">
    <source>
        <dbReference type="ARBA" id="ARBA00012272"/>
    </source>
</evidence>
<protein>
    <recommendedName>
        <fullName evidence="4 10">Pectate lyase</fullName>
        <ecNumber evidence="4 10">4.2.2.2</ecNumber>
    </recommendedName>
</protein>
<evidence type="ECO:0000256" key="6">
    <source>
        <dbReference type="ARBA" id="ARBA00022729"/>
    </source>
</evidence>
<dbReference type="AlphaFoldDB" id="A0AAW1JTP2"/>
<keyword evidence="6 10" id="KW-0732">Signal</keyword>
<evidence type="ECO:0000256" key="8">
    <source>
        <dbReference type="ARBA" id="ARBA00023180"/>
    </source>
</evidence>
<feature type="chain" id="PRO_5043092982" description="Pectate lyase" evidence="10">
    <location>
        <begin position="22"/>
        <end position="437"/>
    </location>
</feature>
<keyword evidence="13" id="KW-1185">Reference proteome</keyword>
<keyword evidence="5 10" id="KW-0479">Metal-binding</keyword>
<dbReference type="EC" id="4.2.2.2" evidence="4 10"/>
<evidence type="ECO:0000256" key="2">
    <source>
        <dbReference type="ARBA" id="ARBA00005220"/>
    </source>
</evidence>
<proteinExistence type="inferred from homology"/>
<comment type="catalytic activity">
    <reaction evidence="1 10">
        <text>Eliminative cleavage of (1-&gt;4)-alpha-D-galacturonan to give oligosaccharides with 4-deoxy-alpha-D-galact-4-enuronosyl groups at their non-reducing ends.</text>
        <dbReference type="EC" id="4.2.2.2"/>
    </reaction>
</comment>
<evidence type="ECO:0000256" key="7">
    <source>
        <dbReference type="ARBA" id="ARBA00022837"/>
    </source>
</evidence>
<dbReference type="GO" id="GO:0030570">
    <property type="term" value="F:pectate lyase activity"/>
    <property type="evidence" value="ECO:0007669"/>
    <property type="project" value="UniProtKB-EC"/>
</dbReference>
<evidence type="ECO:0000256" key="1">
    <source>
        <dbReference type="ARBA" id="ARBA00000695"/>
    </source>
</evidence>
<dbReference type="InterPro" id="IPR018082">
    <property type="entry name" value="AmbAllergen"/>
</dbReference>
<comment type="pathway">
    <text evidence="2 10">Glycan metabolism; pectin degradation; 2-dehydro-3-deoxy-D-gluconate from pectin: step 2/5.</text>
</comment>
<keyword evidence="8" id="KW-0325">Glycoprotein</keyword>
<dbReference type="EMBL" id="JBDFQZ010000007">
    <property type="protein sequence ID" value="KAK9707285.1"/>
    <property type="molecule type" value="Genomic_DNA"/>
</dbReference>
<dbReference type="InterPro" id="IPR012334">
    <property type="entry name" value="Pectin_lyas_fold"/>
</dbReference>
<dbReference type="SUPFAM" id="SSF51126">
    <property type="entry name" value="Pectin lyase-like"/>
    <property type="match status" value="1"/>
</dbReference>
<feature type="domain" description="Pectate lyase" evidence="11">
    <location>
        <begin position="164"/>
        <end position="361"/>
    </location>
</feature>
<dbReference type="Proteomes" id="UP001443914">
    <property type="component" value="Unassembled WGS sequence"/>
</dbReference>
<gene>
    <name evidence="12" type="ORF">RND81_07G186700</name>
</gene>
<reference evidence="12" key="1">
    <citation type="submission" date="2024-03" db="EMBL/GenBank/DDBJ databases">
        <title>WGS assembly of Saponaria officinalis var. Norfolk2.</title>
        <authorList>
            <person name="Jenkins J."/>
            <person name="Shu S."/>
            <person name="Grimwood J."/>
            <person name="Barry K."/>
            <person name="Goodstein D."/>
            <person name="Schmutz J."/>
            <person name="Leebens-Mack J."/>
            <person name="Osbourn A."/>
        </authorList>
    </citation>
    <scope>NUCLEOTIDE SEQUENCE [LARGE SCALE GENOMIC DNA]</scope>
    <source>
        <strain evidence="12">JIC</strain>
    </source>
</reference>
<feature type="signal peptide" evidence="10">
    <location>
        <begin position="1"/>
        <end position="21"/>
    </location>
</feature>
<evidence type="ECO:0000256" key="3">
    <source>
        <dbReference type="ARBA" id="ARBA00010980"/>
    </source>
</evidence>
<evidence type="ECO:0000256" key="5">
    <source>
        <dbReference type="ARBA" id="ARBA00022723"/>
    </source>
</evidence>
<organism evidence="12 13">
    <name type="scientific">Saponaria officinalis</name>
    <name type="common">Common soapwort</name>
    <name type="synonym">Lychnis saponaria</name>
    <dbReference type="NCBI Taxonomy" id="3572"/>
    <lineage>
        <taxon>Eukaryota</taxon>
        <taxon>Viridiplantae</taxon>
        <taxon>Streptophyta</taxon>
        <taxon>Embryophyta</taxon>
        <taxon>Tracheophyta</taxon>
        <taxon>Spermatophyta</taxon>
        <taxon>Magnoliopsida</taxon>
        <taxon>eudicotyledons</taxon>
        <taxon>Gunneridae</taxon>
        <taxon>Pentapetalae</taxon>
        <taxon>Caryophyllales</taxon>
        <taxon>Caryophyllaceae</taxon>
        <taxon>Caryophylleae</taxon>
        <taxon>Saponaria</taxon>
    </lineage>
</organism>
<dbReference type="SMART" id="SM00656">
    <property type="entry name" value="Amb_all"/>
    <property type="match status" value="1"/>
</dbReference>
<name>A0AAW1JTP2_SAPOF</name>
<evidence type="ECO:0000313" key="13">
    <source>
        <dbReference type="Proteomes" id="UP001443914"/>
    </source>
</evidence>
<dbReference type="GO" id="GO:0046872">
    <property type="term" value="F:metal ion binding"/>
    <property type="evidence" value="ECO:0007669"/>
    <property type="project" value="UniProtKB-KW"/>
</dbReference>
<accession>A0AAW1JTP2</accession>